<accession>A0A7W3W6W6</accession>
<evidence type="ECO:0000313" key="1">
    <source>
        <dbReference type="EMBL" id="MBB1159858.1"/>
    </source>
</evidence>
<reference evidence="1 2" key="1">
    <citation type="submission" date="2020-08" db="EMBL/GenBank/DDBJ databases">
        <title>Amycolatopsis sp. nov. DR6-1 isolated from Dendrobium heterocarpum.</title>
        <authorList>
            <person name="Tedsree N."/>
            <person name="Kuncharoen N."/>
            <person name="Likhitwitayawuid K."/>
            <person name="Tanasupawat S."/>
        </authorList>
    </citation>
    <scope>NUCLEOTIDE SEQUENCE [LARGE SCALE GENOMIC DNA]</scope>
    <source>
        <strain evidence="1 2">DR6-1</strain>
    </source>
</reference>
<dbReference type="RefSeq" id="WP_182896509.1">
    <property type="nucleotide sequence ID" value="NZ_JACGZW010000023.1"/>
</dbReference>
<organism evidence="1 2">
    <name type="scientific">Amycolatopsis dendrobii</name>
    <dbReference type="NCBI Taxonomy" id="2760662"/>
    <lineage>
        <taxon>Bacteria</taxon>
        <taxon>Bacillati</taxon>
        <taxon>Actinomycetota</taxon>
        <taxon>Actinomycetes</taxon>
        <taxon>Pseudonocardiales</taxon>
        <taxon>Pseudonocardiaceae</taxon>
        <taxon>Amycolatopsis</taxon>
    </lineage>
</organism>
<proteinExistence type="predicted"/>
<gene>
    <name evidence="1" type="ORF">H4281_42510</name>
</gene>
<protein>
    <submittedName>
        <fullName evidence="1">Uncharacterized protein</fullName>
    </submittedName>
</protein>
<dbReference type="EMBL" id="JACGZW010000023">
    <property type="protein sequence ID" value="MBB1159858.1"/>
    <property type="molecule type" value="Genomic_DNA"/>
</dbReference>
<dbReference type="Proteomes" id="UP000526734">
    <property type="component" value="Unassembled WGS sequence"/>
</dbReference>
<comment type="caution">
    <text evidence="1">The sequence shown here is derived from an EMBL/GenBank/DDBJ whole genome shotgun (WGS) entry which is preliminary data.</text>
</comment>
<name>A0A7W3W6W6_9PSEU</name>
<sequence length="58" mass="6165">MSDLTDGAGSGIRIACDGQWALVVELESLVATKTEILAELSARGRQVVQVFRTGSTRT</sequence>
<keyword evidence="2" id="KW-1185">Reference proteome</keyword>
<evidence type="ECO:0000313" key="2">
    <source>
        <dbReference type="Proteomes" id="UP000526734"/>
    </source>
</evidence>
<dbReference type="AlphaFoldDB" id="A0A7W3W6W6"/>